<dbReference type="NCBIfam" id="NF004396">
    <property type="entry name" value="PRK05753.1"/>
    <property type="match status" value="1"/>
</dbReference>
<dbReference type="InterPro" id="IPR001437">
    <property type="entry name" value="Tscrpt_elong_fac_GreA/B_C"/>
</dbReference>
<dbReference type="InterPro" id="IPR029462">
    <property type="entry name" value="Rnk_N"/>
</dbReference>
<dbReference type="InterPro" id="IPR023459">
    <property type="entry name" value="Tscrpt_elong_fac_GreA/B_fam"/>
</dbReference>
<feature type="domain" description="Regulator of nucleoside diphosphate kinase N-terminal" evidence="2">
    <location>
        <begin position="9"/>
        <end position="48"/>
    </location>
</feature>
<dbReference type="SUPFAM" id="SSF54534">
    <property type="entry name" value="FKBP-like"/>
    <property type="match status" value="1"/>
</dbReference>
<dbReference type="Gene3D" id="1.10.286.20">
    <property type="match status" value="1"/>
</dbReference>
<evidence type="ECO:0000259" key="2">
    <source>
        <dbReference type="Pfam" id="PF14760"/>
    </source>
</evidence>
<proteinExistence type="predicted"/>
<dbReference type="Proteomes" id="UP000050836">
    <property type="component" value="Unassembled WGS sequence"/>
</dbReference>
<gene>
    <name evidence="3" type="ORF">ARC78_11870</name>
</gene>
<keyword evidence="3" id="KW-0418">Kinase</keyword>
<dbReference type="GO" id="GO:0032784">
    <property type="term" value="P:regulation of DNA-templated transcription elongation"/>
    <property type="evidence" value="ECO:0007669"/>
    <property type="project" value="InterPro"/>
</dbReference>
<dbReference type="AlphaFoldDB" id="A0A0R0AIJ1"/>
<dbReference type="Pfam" id="PF14760">
    <property type="entry name" value="Rnk_N"/>
    <property type="match status" value="1"/>
</dbReference>
<evidence type="ECO:0000259" key="1">
    <source>
        <dbReference type="Pfam" id="PF01272"/>
    </source>
</evidence>
<dbReference type="FunFam" id="3.10.50.30:FF:000002">
    <property type="entry name" value="Regulator of nucleoside diphosphate kinase"/>
    <property type="match status" value="1"/>
</dbReference>
<accession>A0A0R0AIJ1</accession>
<dbReference type="InterPro" id="IPR036953">
    <property type="entry name" value="GreA/GreB_C_sf"/>
</dbReference>
<evidence type="ECO:0000313" key="4">
    <source>
        <dbReference type="Proteomes" id="UP000050836"/>
    </source>
</evidence>
<dbReference type="OrthoDB" id="192847at2"/>
<keyword evidence="4" id="KW-1185">Reference proteome</keyword>
<dbReference type="GO" id="GO:0006354">
    <property type="term" value="P:DNA-templated transcription elongation"/>
    <property type="evidence" value="ECO:0007669"/>
    <property type="project" value="TreeGrafter"/>
</dbReference>
<dbReference type="Gene3D" id="3.10.50.30">
    <property type="entry name" value="Transcription elongation factor, GreA/GreB, C-terminal domain"/>
    <property type="match status" value="1"/>
</dbReference>
<dbReference type="GO" id="GO:0070063">
    <property type="term" value="F:RNA polymerase binding"/>
    <property type="evidence" value="ECO:0007669"/>
    <property type="project" value="InterPro"/>
</dbReference>
<dbReference type="RefSeq" id="WP_054660658.1">
    <property type="nucleotide sequence ID" value="NZ_BAZI01000465.1"/>
</dbReference>
<feature type="domain" description="Transcription elongation factor GreA/GreB C-terminal" evidence="1">
    <location>
        <begin position="55"/>
        <end position="131"/>
    </location>
</feature>
<dbReference type="EMBL" id="LLXS01000029">
    <property type="protein sequence ID" value="KRG41073.1"/>
    <property type="molecule type" value="Genomic_DNA"/>
</dbReference>
<dbReference type="Pfam" id="PF01272">
    <property type="entry name" value="GreA_GreB"/>
    <property type="match status" value="1"/>
</dbReference>
<protein>
    <submittedName>
        <fullName evidence="3">Nucleoside diphosphate kinase regulator</fullName>
    </submittedName>
</protein>
<dbReference type="GO" id="GO:0003677">
    <property type="term" value="F:DNA binding"/>
    <property type="evidence" value="ECO:0007669"/>
    <property type="project" value="InterPro"/>
</dbReference>
<dbReference type="GO" id="GO:0016301">
    <property type="term" value="F:kinase activity"/>
    <property type="evidence" value="ECO:0007669"/>
    <property type="project" value="UniProtKB-KW"/>
</dbReference>
<evidence type="ECO:0000313" key="3">
    <source>
        <dbReference type="EMBL" id="KRG41073.1"/>
    </source>
</evidence>
<comment type="caution">
    <text evidence="3">The sequence shown here is derived from an EMBL/GenBank/DDBJ whole genome shotgun (WGS) entry which is preliminary data.</text>
</comment>
<dbReference type="PANTHER" id="PTHR30437">
    <property type="entry name" value="TRANSCRIPTION ELONGATION FACTOR GREA"/>
    <property type="match status" value="1"/>
</dbReference>
<reference evidence="3 4" key="1">
    <citation type="submission" date="2015-10" db="EMBL/GenBank/DDBJ databases">
        <title>Genome sequencing and analysis of members of genus Stenotrophomonas.</title>
        <authorList>
            <person name="Patil P.P."/>
            <person name="Midha S."/>
            <person name="Patil P.B."/>
        </authorList>
    </citation>
    <scope>NUCLEOTIDE SEQUENCE [LARGE SCALE GENOMIC DNA]</scope>
    <source>
        <strain evidence="3 4">JCM 9942</strain>
    </source>
</reference>
<organism evidence="3 4">
    <name type="scientific">Stenotrophomonas pictorum JCM 9942</name>
    <dbReference type="NCBI Taxonomy" id="1236960"/>
    <lineage>
        <taxon>Bacteria</taxon>
        <taxon>Pseudomonadati</taxon>
        <taxon>Pseudomonadota</taxon>
        <taxon>Gammaproteobacteria</taxon>
        <taxon>Lysobacterales</taxon>
        <taxon>Lysobacteraceae</taxon>
        <taxon>Stenotrophomonas</taxon>
    </lineage>
</organism>
<name>A0A0R0AIJ1_9GAMM</name>
<keyword evidence="3" id="KW-0808">Transferase</keyword>
<sequence>MTSHSGLPPSIIVSVRDMARLEALLDSPALSRHPAAIALSQELERAQVLPPEEIPEGIVTMHSRVDCEDELNNETHSLTLVYPHEADFDKGRVSVLAPVGSALLGLAIGQTIDWTAPGGRQLRLRVTAVHYQPEAAGDIHR</sequence>
<dbReference type="PANTHER" id="PTHR30437:SF5">
    <property type="entry name" value="REGULATOR OF NUCLEOSIDE DIPHOSPHATE KINASE"/>
    <property type="match status" value="1"/>
</dbReference>